<dbReference type="PROSITE" id="PS51065">
    <property type="entry name" value="NHR"/>
    <property type="match status" value="1"/>
</dbReference>
<dbReference type="InterPro" id="IPR036036">
    <property type="entry name" value="SOCS_box-like_dom_sf"/>
</dbReference>
<dbReference type="InterPro" id="IPR043136">
    <property type="entry name" value="B30.2/SPRY_sf"/>
</dbReference>
<dbReference type="CDD" id="cd03717">
    <property type="entry name" value="SOCS_SOCS_like"/>
    <property type="match status" value="1"/>
</dbReference>
<reference evidence="4 6" key="1">
    <citation type="submission" date="2023-10" db="EMBL/GenBank/DDBJ databases">
        <title>Genomes of two closely related lineages of the louse Polyplax serrata with different host specificities.</title>
        <authorList>
            <person name="Martinu J."/>
            <person name="Tarabai H."/>
            <person name="Stefka J."/>
            <person name="Hypsa V."/>
        </authorList>
    </citation>
    <scope>NUCLEOTIDE SEQUENCE [LARGE SCALE GENOMIC DNA]</scope>
    <source>
        <strain evidence="3">98ZLc_SE</strain>
        <strain evidence="4">HR10_N</strain>
    </source>
</reference>
<protein>
    <recommendedName>
        <fullName evidence="7">Neuralized-like protein 2</fullName>
    </recommendedName>
</protein>
<evidence type="ECO:0008006" key="7">
    <source>
        <dbReference type="Google" id="ProtNLM"/>
    </source>
</evidence>
<evidence type="ECO:0000313" key="6">
    <source>
        <dbReference type="Proteomes" id="UP001372834"/>
    </source>
</evidence>
<dbReference type="Pfam" id="PF07525">
    <property type="entry name" value="SOCS_box"/>
    <property type="match status" value="1"/>
</dbReference>
<dbReference type="SMART" id="SM00588">
    <property type="entry name" value="NEUZ"/>
    <property type="match status" value="1"/>
</dbReference>
<organism evidence="4 6">
    <name type="scientific">Polyplax serrata</name>
    <name type="common">Common mouse louse</name>
    <dbReference type="NCBI Taxonomy" id="468196"/>
    <lineage>
        <taxon>Eukaryota</taxon>
        <taxon>Metazoa</taxon>
        <taxon>Ecdysozoa</taxon>
        <taxon>Arthropoda</taxon>
        <taxon>Hexapoda</taxon>
        <taxon>Insecta</taxon>
        <taxon>Pterygota</taxon>
        <taxon>Neoptera</taxon>
        <taxon>Paraneoptera</taxon>
        <taxon>Psocodea</taxon>
        <taxon>Troctomorpha</taxon>
        <taxon>Phthiraptera</taxon>
        <taxon>Anoplura</taxon>
        <taxon>Polyplacidae</taxon>
        <taxon>Polyplax</taxon>
    </lineage>
</organism>
<evidence type="ECO:0000259" key="2">
    <source>
        <dbReference type="PROSITE" id="PS51065"/>
    </source>
</evidence>
<keyword evidence="5" id="KW-1185">Reference proteome</keyword>
<feature type="domain" description="SOCS box" evidence="1">
    <location>
        <begin position="214"/>
        <end position="250"/>
    </location>
</feature>
<sequence length="250" mass="27834">MCTKFHKYHGSNIILYDNNTVAHRRTSYANALTFSEKPLKPGEIFLLEIERTERGWTGDIRLGLTQLNPYDAQSAGLRLPQYALPDLITMKSSWIYAISKSCQILNKCNGSSLIRGNKLMQTSHGSVLFSSLQPCKSDLNVKILPTDVGSRIGIVYIPVPSVGVRETAELHFIVNGEDQGAFAKDIPFTEGPLYAVIDVYGCTKQVRIVQVEYQVASLQSMCREAILYHIKGSAVAKLPLPNPLKEYLLE</sequence>
<dbReference type="PANTHER" id="PTHR12429">
    <property type="entry name" value="NEURALIZED"/>
    <property type="match status" value="1"/>
</dbReference>
<dbReference type="SUPFAM" id="SSF158235">
    <property type="entry name" value="SOCS box-like"/>
    <property type="match status" value="1"/>
</dbReference>
<dbReference type="InterPro" id="IPR006573">
    <property type="entry name" value="NHR_dom"/>
</dbReference>
<dbReference type="GO" id="GO:0035556">
    <property type="term" value="P:intracellular signal transduction"/>
    <property type="evidence" value="ECO:0007669"/>
    <property type="project" value="InterPro"/>
</dbReference>
<dbReference type="GO" id="GO:0061630">
    <property type="term" value="F:ubiquitin protein ligase activity"/>
    <property type="evidence" value="ECO:0007669"/>
    <property type="project" value="TreeGrafter"/>
</dbReference>
<dbReference type="CDD" id="cd12887">
    <property type="entry name" value="SPRY_NHR_like"/>
    <property type="match status" value="1"/>
</dbReference>
<dbReference type="EMBL" id="JAWJWE010000002">
    <property type="protein sequence ID" value="KAK6642413.1"/>
    <property type="molecule type" value="Genomic_DNA"/>
</dbReference>
<dbReference type="EMBL" id="JAWJWF010000046">
    <property type="protein sequence ID" value="KAK6624706.1"/>
    <property type="molecule type" value="Genomic_DNA"/>
</dbReference>
<comment type="caution">
    <text evidence="4">The sequence shown here is derived from an EMBL/GenBank/DDBJ whole genome shotgun (WGS) entry which is preliminary data.</text>
</comment>
<dbReference type="Gene3D" id="2.60.120.920">
    <property type="match status" value="1"/>
</dbReference>
<dbReference type="PANTHER" id="PTHR12429:SF8">
    <property type="entry name" value="NEURALIZED-LIKE PROTEIN 2"/>
    <property type="match status" value="1"/>
</dbReference>
<evidence type="ECO:0000259" key="1">
    <source>
        <dbReference type="PROSITE" id="PS50225"/>
    </source>
</evidence>
<proteinExistence type="predicted"/>
<accession>A0AAN8P733</accession>
<dbReference type="PROSITE" id="PS50225">
    <property type="entry name" value="SOCS"/>
    <property type="match status" value="1"/>
</dbReference>
<feature type="domain" description="NHR" evidence="2">
    <location>
        <begin position="2"/>
        <end position="211"/>
    </location>
</feature>
<name>A0AAN8P733_POLSC</name>
<dbReference type="Proteomes" id="UP001372834">
    <property type="component" value="Unassembled WGS sequence"/>
</dbReference>
<dbReference type="InterPro" id="IPR037962">
    <property type="entry name" value="Neuralized"/>
</dbReference>
<dbReference type="AlphaFoldDB" id="A0AAN8P733"/>
<dbReference type="Pfam" id="PF07177">
    <property type="entry name" value="Neuralized"/>
    <property type="match status" value="1"/>
</dbReference>
<evidence type="ECO:0000313" key="5">
    <source>
        <dbReference type="Proteomes" id="UP001359485"/>
    </source>
</evidence>
<dbReference type="SMART" id="SM00969">
    <property type="entry name" value="SOCS_box"/>
    <property type="match status" value="1"/>
</dbReference>
<evidence type="ECO:0000313" key="4">
    <source>
        <dbReference type="EMBL" id="KAK6642413.1"/>
    </source>
</evidence>
<dbReference type="FunFam" id="2.60.120.920:FF:000074">
    <property type="entry name" value="Neuralized protein 2"/>
    <property type="match status" value="1"/>
</dbReference>
<gene>
    <name evidence="4" type="ORF">RUM43_003915</name>
    <name evidence="3" type="ORF">RUM44_011565</name>
</gene>
<dbReference type="InterPro" id="IPR001496">
    <property type="entry name" value="SOCS_box"/>
</dbReference>
<dbReference type="Proteomes" id="UP001359485">
    <property type="component" value="Unassembled WGS sequence"/>
</dbReference>
<dbReference type="Gene3D" id="1.10.750.20">
    <property type="entry name" value="SOCS box"/>
    <property type="match status" value="1"/>
</dbReference>
<evidence type="ECO:0000313" key="3">
    <source>
        <dbReference type="EMBL" id="KAK6624706.1"/>
    </source>
</evidence>